<gene>
    <name evidence="2" type="ORF">UFOPK2761_03723</name>
</gene>
<dbReference type="AlphaFoldDB" id="A0A6J6VYV6"/>
<reference evidence="2" key="1">
    <citation type="submission" date="2020-05" db="EMBL/GenBank/DDBJ databases">
        <authorList>
            <person name="Chiriac C."/>
            <person name="Salcher M."/>
            <person name="Ghai R."/>
            <person name="Kavagutti S V."/>
        </authorList>
    </citation>
    <scope>NUCLEOTIDE SEQUENCE</scope>
</reference>
<dbReference type="Pfam" id="PF02566">
    <property type="entry name" value="OsmC"/>
    <property type="match status" value="1"/>
</dbReference>
<dbReference type="InterPro" id="IPR015946">
    <property type="entry name" value="KH_dom-like_a/b"/>
</dbReference>
<protein>
    <submittedName>
        <fullName evidence="2">Unannotated protein</fullName>
    </submittedName>
</protein>
<dbReference type="Gene3D" id="3.30.300.20">
    <property type="match status" value="1"/>
</dbReference>
<evidence type="ECO:0000313" key="2">
    <source>
        <dbReference type="EMBL" id="CAB4776569.1"/>
    </source>
</evidence>
<name>A0A6J6VYV6_9ZZZZ</name>
<dbReference type="SUPFAM" id="SSF82784">
    <property type="entry name" value="OsmC-like"/>
    <property type="match status" value="1"/>
</dbReference>
<dbReference type="InterPro" id="IPR036102">
    <property type="entry name" value="OsmC/Ohrsf"/>
</dbReference>
<evidence type="ECO:0000256" key="1">
    <source>
        <dbReference type="SAM" id="MobiDB-lite"/>
    </source>
</evidence>
<sequence>MSFTRSGTLAVDRRPLWHAVPMAEEQAGTQTARDETLREIDMVRIGERRYKATNGRGGVLPIGSGEDPDFTPVELLLAALAGCGAIDLDFLTGKRAPFASFAAHASGHKVRDEGGNHLTGLTVTFDVSFPEGEGGDAARESLARSVQKIQDRLCTVGRTVTLGDPVQYRTGDLSGGLLEPSDDSVAARPAPASGAEPAQP</sequence>
<dbReference type="InterPro" id="IPR003718">
    <property type="entry name" value="OsmC/Ohr_fam"/>
</dbReference>
<accession>A0A6J6VYV6</accession>
<dbReference type="EMBL" id="CAEZYQ010000070">
    <property type="protein sequence ID" value="CAB4776569.1"/>
    <property type="molecule type" value="Genomic_DNA"/>
</dbReference>
<proteinExistence type="predicted"/>
<organism evidence="2">
    <name type="scientific">freshwater metagenome</name>
    <dbReference type="NCBI Taxonomy" id="449393"/>
    <lineage>
        <taxon>unclassified sequences</taxon>
        <taxon>metagenomes</taxon>
        <taxon>ecological metagenomes</taxon>
    </lineage>
</organism>
<feature type="region of interest" description="Disordered" evidence="1">
    <location>
        <begin position="165"/>
        <end position="200"/>
    </location>
</feature>